<evidence type="ECO:0000256" key="18">
    <source>
        <dbReference type="SAM" id="Phobius"/>
    </source>
</evidence>
<keyword evidence="7 18" id="KW-0812">Transmembrane</keyword>
<feature type="compositionally biased region" description="Gly residues" evidence="17">
    <location>
        <begin position="464"/>
        <end position="473"/>
    </location>
</feature>
<feature type="compositionally biased region" description="Pro residues" evidence="17">
    <location>
        <begin position="592"/>
        <end position="613"/>
    </location>
</feature>
<feature type="transmembrane region" description="Helical" evidence="18">
    <location>
        <begin position="1039"/>
        <end position="1061"/>
    </location>
</feature>
<evidence type="ECO:0000256" key="13">
    <source>
        <dbReference type="ARBA" id="ARBA00023053"/>
    </source>
</evidence>
<feature type="domain" description="Sodium/calcium exchanger membrane region" evidence="19">
    <location>
        <begin position="1006"/>
        <end position="1155"/>
    </location>
</feature>
<feature type="compositionally biased region" description="Low complexity" evidence="17">
    <location>
        <begin position="614"/>
        <end position="643"/>
    </location>
</feature>
<feature type="compositionally biased region" description="Low complexity" evidence="17">
    <location>
        <begin position="664"/>
        <end position="673"/>
    </location>
</feature>
<keyword evidence="14" id="KW-0406">Ion transport</keyword>
<keyword evidence="8" id="KW-0732">Signal</keyword>
<evidence type="ECO:0000256" key="5">
    <source>
        <dbReference type="ARBA" id="ARBA00022538"/>
    </source>
</evidence>
<protein>
    <recommendedName>
        <fullName evidence="19">Sodium/calcium exchanger membrane region domain-containing protein</fullName>
    </recommendedName>
</protein>
<feature type="compositionally biased region" description="Basic and acidic residues" evidence="17">
    <location>
        <begin position="751"/>
        <end position="766"/>
    </location>
</feature>
<keyword evidence="5" id="KW-0633">Potassium transport</keyword>
<comment type="similarity">
    <text evidence="2">Belongs to the Ca(2+):cation antiporter (CaCA) (TC 2.A.19) family. SLC24A subfamily.</text>
</comment>
<feature type="transmembrane region" description="Helical" evidence="18">
    <location>
        <begin position="1067"/>
        <end position="1092"/>
    </location>
</feature>
<keyword evidence="4" id="KW-0050">Antiport</keyword>
<keyword evidence="9" id="KW-0106">Calcium</keyword>
<evidence type="ECO:0000313" key="21">
    <source>
        <dbReference type="Proteomes" id="UP000751190"/>
    </source>
</evidence>
<evidence type="ECO:0000256" key="14">
    <source>
        <dbReference type="ARBA" id="ARBA00023065"/>
    </source>
</evidence>
<evidence type="ECO:0000256" key="15">
    <source>
        <dbReference type="ARBA" id="ARBA00023136"/>
    </source>
</evidence>
<evidence type="ECO:0000256" key="8">
    <source>
        <dbReference type="ARBA" id="ARBA00022729"/>
    </source>
</evidence>
<dbReference type="PROSITE" id="PS51257">
    <property type="entry name" value="PROKAR_LIPOPROTEIN"/>
    <property type="match status" value="1"/>
</dbReference>
<dbReference type="PANTHER" id="PTHR10846">
    <property type="entry name" value="SODIUM/POTASSIUM/CALCIUM EXCHANGER"/>
    <property type="match status" value="1"/>
</dbReference>
<comment type="subcellular location">
    <subcellularLocation>
        <location evidence="1">Membrane</location>
        <topology evidence="1">Multi-pass membrane protein</topology>
    </subcellularLocation>
</comment>
<dbReference type="InterPro" id="IPR004481">
    <property type="entry name" value="K/Na/Ca-exchanger"/>
</dbReference>
<keyword evidence="13" id="KW-0915">Sodium</keyword>
<reference evidence="20" key="1">
    <citation type="submission" date="2021-05" db="EMBL/GenBank/DDBJ databases">
        <title>The genome of the haptophyte Pavlova lutheri (Diacronema luteri, Pavlovales) - a model for lipid biosynthesis in eukaryotic algae.</title>
        <authorList>
            <person name="Hulatt C.J."/>
            <person name="Posewitz M.C."/>
        </authorList>
    </citation>
    <scope>NUCLEOTIDE SEQUENCE</scope>
    <source>
        <strain evidence="20">NIVA-4/92</strain>
    </source>
</reference>
<evidence type="ECO:0000256" key="12">
    <source>
        <dbReference type="ARBA" id="ARBA00022989"/>
    </source>
</evidence>
<dbReference type="AlphaFoldDB" id="A0A8J5XE18"/>
<keyword evidence="21" id="KW-1185">Reference proteome</keyword>
<dbReference type="GO" id="GO:0015293">
    <property type="term" value="F:symporter activity"/>
    <property type="evidence" value="ECO:0007669"/>
    <property type="project" value="UniProtKB-KW"/>
</dbReference>
<evidence type="ECO:0000256" key="2">
    <source>
        <dbReference type="ARBA" id="ARBA00005364"/>
    </source>
</evidence>
<keyword evidence="10" id="KW-0769">Symport</keyword>
<evidence type="ECO:0000256" key="7">
    <source>
        <dbReference type="ARBA" id="ARBA00022692"/>
    </source>
</evidence>
<dbReference type="Pfam" id="PF01699">
    <property type="entry name" value="Na_Ca_ex"/>
    <property type="match status" value="2"/>
</dbReference>
<dbReference type="Proteomes" id="UP000751190">
    <property type="component" value="Unassembled WGS sequence"/>
</dbReference>
<feature type="region of interest" description="Disordered" evidence="17">
    <location>
        <begin position="689"/>
        <end position="794"/>
    </location>
</feature>
<feature type="transmembrane region" description="Helical" evidence="18">
    <location>
        <begin position="1142"/>
        <end position="1163"/>
    </location>
</feature>
<feature type="transmembrane region" description="Helical" evidence="18">
    <location>
        <begin position="341"/>
        <end position="360"/>
    </location>
</feature>
<feature type="region of interest" description="Disordered" evidence="17">
    <location>
        <begin position="561"/>
        <end position="673"/>
    </location>
</feature>
<feature type="transmembrane region" description="Helical" evidence="18">
    <location>
        <begin position="1002"/>
        <end position="1027"/>
    </location>
</feature>
<feature type="compositionally biased region" description="Polar residues" evidence="17">
    <location>
        <begin position="503"/>
        <end position="513"/>
    </location>
</feature>
<feature type="region of interest" description="Disordered" evidence="17">
    <location>
        <begin position="503"/>
        <end position="534"/>
    </location>
</feature>
<dbReference type="GO" id="GO:0006874">
    <property type="term" value="P:intracellular calcium ion homeostasis"/>
    <property type="evidence" value="ECO:0007669"/>
    <property type="project" value="TreeGrafter"/>
</dbReference>
<evidence type="ECO:0000256" key="16">
    <source>
        <dbReference type="ARBA" id="ARBA00023201"/>
    </source>
</evidence>
<feature type="compositionally biased region" description="Low complexity" evidence="17">
    <location>
        <begin position="720"/>
        <end position="732"/>
    </location>
</feature>
<feature type="compositionally biased region" description="Pro residues" evidence="17">
    <location>
        <begin position="739"/>
        <end position="748"/>
    </location>
</feature>
<feature type="region of interest" description="Disordered" evidence="17">
    <location>
        <begin position="892"/>
        <end position="912"/>
    </location>
</feature>
<evidence type="ECO:0000256" key="4">
    <source>
        <dbReference type="ARBA" id="ARBA00022449"/>
    </source>
</evidence>
<feature type="compositionally biased region" description="Pro residues" evidence="17">
    <location>
        <begin position="644"/>
        <end position="663"/>
    </location>
</feature>
<dbReference type="OrthoDB" id="2127281at2759"/>
<feature type="compositionally biased region" description="Low complexity" evidence="17">
    <location>
        <begin position="429"/>
        <end position="444"/>
    </location>
</feature>
<evidence type="ECO:0000313" key="20">
    <source>
        <dbReference type="EMBL" id="KAG8461040.1"/>
    </source>
</evidence>
<evidence type="ECO:0000256" key="1">
    <source>
        <dbReference type="ARBA" id="ARBA00004141"/>
    </source>
</evidence>
<organism evidence="20 21">
    <name type="scientific">Diacronema lutheri</name>
    <name type="common">Unicellular marine alga</name>
    <name type="synonym">Monochrysis lutheri</name>
    <dbReference type="NCBI Taxonomy" id="2081491"/>
    <lineage>
        <taxon>Eukaryota</taxon>
        <taxon>Haptista</taxon>
        <taxon>Haptophyta</taxon>
        <taxon>Pavlovophyceae</taxon>
        <taxon>Pavlovales</taxon>
        <taxon>Pavlovaceae</taxon>
        <taxon>Diacronema</taxon>
    </lineage>
</organism>
<feature type="transmembrane region" description="Helical" evidence="18">
    <location>
        <begin position="969"/>
        <end position="990"/>
    </location>
</feature>
<keyword evidence="15 18" id="KW-0472">Membrane</keyword>
<dbReference type="InterPro" id="IPR044880">
    <property type="entry name" value="NCX_ion-bd_dom_sf"/>
</dbReference>
<evidence type="ECO:0000256" key="11">
    <source>
        <dbReference type="ARBA" id="ARBA00022958"/>
    </source>
</evidence>
<feature type="transmembrane region" description="Helical" evidence="18">
    <location>
        <begin position="89"/>
        <end position="112"/>
    </location>
</feature>
<dbReference type="EMBL" id="JAGTXO010000028">
    <property type="protein sequence ID" value="KAG8461040.1"/>
    <property type="molecule type" value="Genomic_DNA"/>
</dbReference>
<gene>
    <name evidence="20" type="ORF">KFE25_003609</name>
</gene>
<dbReference type="GO" id="GO:0008273">
    <property type="term" value="F:calcium, potassium:sodium antiporter activity"/>
    <property type="evidence" value="ECO:0007669"/>
    <property type="project" value="TreeGrafter"/>
</dbReference>
<keyword evidence="12 18" id="KW-1133">Transmembrane helix</keyword>
<sequence>MGRLRGRLCVAQRKEQHSVAFFILLGCAAFAFAAFMAGAFPNQPLSRMHGAGSARALTEETDCVTTAARIDNLVPPSYFTCAQKRNGAIVLHMLLLVYMFAALAIVCDEYFIPALEVLVEELRLSEEVAGATFMEAGTSAPQLVTSLLGVFVFRSDVGVGTIVGSGAFNCIFVVGVLCLYSATSGRAAKLLVGHGDDDDDDAKRTVAAASTAASRDGAADASVSHARAAATSSVGSAQSHGSSGADWAAMRAAVIEAGLRASDDSQFSAGASRARPAADSARATDAGAPNSWRARAREIDALIAPPVCISLSPSACIRECVCCAAALALVAATLSDSVAGLAESVALLAFYAVYVIGIVVEDRALALGDRLTVRARAWVRMWRAGGVAAERALHTARLGEAEAGELSFVPVSRGPDGCACASGGAGASTGARASAGPPARAGGTCASGRRSQPRFGDGRRKSSRGGGGGGSGAGSYRDLVFGTSTSSFSSLGSVALAALSMAPRNSTTDSNHGTEGGVGGGDRPARAGDAPSDATQRIAKRLAANAAAKAQAARRLPFPEGASGVAHAADGTLVGGPGATPTPAPMRQLPSGLPPASPQPPPSPPRPTPPPSVGSPNTHALLAAAARAALAARSRARGAVMPPEEAPPALPPPTPPLASPPGAPAAASSAAGGVQLSARTEHFNFGARRAAGKPSCSHRDGARALGTPGGIGVCVPTGVAGSASAGRAPPAAHRGDSPPRAPHAPQPTAPRADDDGDGARARDGHTSDSPPQPTKRATSPSAWLKPRLPHLPRVRMPPVSASLLAGHSSSARNSAGACADVGGAGASGGARTDGADGSTLASCILALSDGRSSPPRGGSALGADDVAAGVEAAGLPFASARMTPRLVTRSMRYSEPSAPDSSRGGGGGGAGGLRAQLPRASLVRLSELSEAGARSLASERASARSWDDGSDDGGGDGAWRRAWRRAPQLGLTLQRAWLALSFPVALALFLTVPHCKDEGRRWAWPITFGLSIVWICAFSYTIVWMALECAWTFGIPDNLVGVTVVAVGVTLPDALAALAVAKQGYGQMAYASAIGSCIFDITVGLPLPWVFYLALKEQIGHGNDVVVVTSKNIWLQVLALLGMLLLQLKAVHSWHWSLTWELAVPLFAMYFVFITEALALDFIEFRFQSF</sequence>
<keyword evidence="11" id="KW-0630">Potassium</keyword>
<dbReference type="PANTHER" id="PTHR10846:SF73">
    <property type="entry name" value="SODIUM_CALCIUM EXCHANGER MEMBRANE REGION DOMAIN-CONTAINING PROTEIN"/>
    <property type="match status" value="1"/>
</dbReference>
<comment type="caution">
    <text evidence="20">The sequence shown here is derived from an EMBL/GenBank/DDBJ whole genome shotgun (WGS) entry which is preliminary data.</text>
</comment>
<feature type="transmembrane region" description="Helical" evidence="18">
    <location>
        <begin position="20"/>
        <end position="40"/>
    </location>
</feature>
<feature type="region of interest" description="Disordered" evidence="17">
    <location>
        <begin position="429"/>
        <end position="473"/>
    </location>
</feature>
<keyword evidence="6" id="KW-0109">Calcium transport</keyword>
<keyword evidence="16" id="KW-0739">Sodium transport</keyword>
<accession>A0A8J5XE18</accession>
<dbReference type="Gene3D" id="1.20.1420.30">
    <property type="entry name" value="NCX, central ion-binding region"/>
    <property type="match status" value="2"/>
</dbReference>
<feature type="transmembrane region" description="Helical" evidence="18">
    <location>
        <begin position="157"/>
        <end position="180"/>
    </location>
</feature>
<feature type="transmembrane region" description="Helical" evidence="18">
    <location>
        <begin position="1113"/>
        <end position="1130"/>
    </location>
</feature>
<keyword evidence="3" id="KW-0813">Transport</keyword>
<dbReference type="GO" id="GO:0005262">
    <property type="term" value="F:calcium channel activity"/>
    <property type="evidence" value="ECO:0007669"/>
    <property type="project" value="TreeGrafter"/>
</dbReference>
<proteinExistence type="inferred from homology"/>
<dbReference type="GO" id="GO:0005886">
    <property type="term" value="C:plasma membrane"/>
    <property type="evidence" value="ECO:0007669"/>
    <property type="project" value="TreeGrafter"/>
</dbReference>
<evidence type="ECO:0000256" key="6">
    <source>
        <dbReference type="ARBA" id="ARBA00022568"/>
    </source>
</evidence>
<evidence type="ECO:0000256" key="9">
    <source>
        <dbReference type="ARBA" id="ARBA00022837"/>
    </source>
</evidence>
<feature type="compositionally biased region" description="Gly residues" evidence="17">
    <location>
        <begin position="903"/>
        <end position="912"/>
    </location>
</feature>
<dbReference type="InterPro" id="IPR004837">
    <property type="entry name" value="NaCa_Exmemb"/>
</dbReference>
<evidence type="ECO:0000259" key="19">
    <source>
        <dbReference type="Pfam" id="PF01699"/>
    </source>
</evidence>
<evidence type="ECO:0000256" key="17">
    <source>
        <dbReference type="SAM" id="MobiDB-lite"/>
    </source>
</evidence>
<evidence type="ECO:0000256" key="10">
    <source>
        <dbReference type="ARBA" id="ARBA00022847"/>
    </source>
</evidence>
<name>A0A8J5XE18_DIALT</name>
<dbReference type="FunFam" id="1.20.1420.30:FF:000009">
    <property type="entry name" value="sodium/potassium/calcium exchanger 5 isoform X2"/>
    <property type="match status" value="1"/>
</dbReference>
<evidence type="ECO:0000256" key="3">
    <source>
        <dbReference type="ARBA" id="ARBA00022448"/>
    </source>
</evidence>
<feature type="domain" description="Sodium/calcium exchanger membrane region" evidence="19">
    <location>
        <begin position="94"/>
        <end position="182"/>
    </location>
</feature>